<evidence type="ECO:0000313" key="2">
    <source>
        <dbReference type="EMBL" id="QAT42320.1"/>
    </source>
</evidence>
<organism evidence="2 3">
    <name type="scientific">Aminipila luticellarii</name>
    <dbReference type="NCBI Taxonomy" id="2507160"/>
    <lineage>
        <taxon>Bacteria</taxon>
        <taxon>Bacillati</taxon>
        <taxon>Bacillota</taxon>
        <taxon>Clostridia</taxon>
        <taxon>Peptostreptococcales</taxon>
        <taxon>Anaerovoracaceae</taxon>
        <taxon>Aminipila</taxon>
    </lineage>
</organism>
<feature type="region of interest" description="Disordered" evidence="1">
    <location>
        <begin position="163"/>
        <end position="182"/>
    </location>
</feature>
<dbReference type="GO" id="GO:0006886">
    <property type="term" value="P:intracellular protein transport"/>
    <property type="evidence" value="ECO:0007669"/>
    <property type="project" value="InterPro"/>
</dbReference>
<sequence length="260" mass="29505">MADNKKKRKSLVDSVTYAYIRKVKKWMFCPNCHDGKMTIDKKSTVWICKDCGYQLSADEFEDNYVFWFCDNCDEYLNNQEGFDRGADRHVCRNCGYENDTTLNNIKGICSDCGTVIADPEDTLCPDCKQSREQKAKEWLAKAGKVVGVVTAVAGTAAYLASQISSDDSAEDDTSGVSPKKDWLKSASEDELRARKKEISDSTDWRSGSILDGDFDKEIEAMDAIDEEINQRAWDQYNSEDHSNESYGVHREHGWYLPNDD</sequence>
<feature type="region of interest" description="Disordered" evidence="1">
    <location>
        <begin position="232"/>
        <end position="260"/>
    </location>
</feature>
<evidence type="ECO:0000313" key="3">
    <source>
        <dbReference type="Proteomes" id="UP000287601"/>
    </source>
</evidence>
<dbReference type="SUPFAM" id="SSF57783">
    <property type="entry name" value="Zinc beta-ribbon"/>
    <property type="match status" value="1"/>
</dbReference>
<dbReference type="InterPro" id="IPR036174">
    <property type="entry name" value="Znf_Sec23_Sec24_sf"/>
</dbReference>
<dbReference type="RefSeq" id="WP_128744970.1">
    <property type="nucleotide sequence ID" value="NZ_CP035281.1"/>
</dbReference>
<dbReference type="Proteomes" id="UP000287601">
    <property type="component" value="Chromosome"/>
</dbReference>
<dbReference type="OrthoDB" id="2084944at2"/>
<evidence type="ECO:0000256" key="1">
    <source>
        <dbReference type="SAM" id="MobiDB-lite"/>
    </source>
</evidence>
<dbReference type="KEGG" id="amij:EQM06_03225"/>
<proteinExistence type="predicted"/>
<name>A0A410PTU1_9FIRM</name>
<dbReference type="AlphaFoldDB" id="A0A410PTU1"/>
<dbReference type="GO" id="GO:0030127">
    <property type="term" value="C:COPII vesicle coat"/>
    <property type="evidence" value="ECO:0007669"/>
    <property type="project" value="InterPro"/>
</dbReference>
<dbReference type="SUPFAM" id="SSF82919">
    <property type="entry name" value="Zn-finger domain of Sec23/24"/>
    <property type="match status" value="1"/>
</dbReference>
<protein>
    <submittedName>
        <fullName evidence="2">Uncharacterized protein</fullName>
    </submittedName>
</protein>
<dbReference type="GO" id="GO:0006888">
    <property type="term" value="P:endoplasmic reticulum to Golgi vesicle-mediated transport"/>
    <property type="evidence" value="ECO:0007669"/>
    <property type="project" value="InterPro"/>
</dbReference>
<dbReference type="EMBL" id="CP035281">
    <property type="protein sequence ID" value="QAT42320.1"/>
    <property type="molecule type" value="Genomic_DNA"/>
</dbReference>
<dbReference type="GO" id="GO:0008270">
    <property type="term" value="F:zinc ion binding"/>
    <property type="evidence" value="ECO:0007669"/>
    <property type="project" value="InterPro"/>
</dbReference>
<accession>A0A410PTU1</accession>
<reference evidence="2 3" key="1">
    <citation type="submission" date="2019-01" db="EMBL/GenBank/DDBJ databases">
        <title>Draft genomes of a novel of Aminipila strains.</title>
        <authorList>
            <person name="Ma S."/>
        </authorList>
    </citation>
    <scope>NUCLEOTIDE SEQUENCE [LARGE SCALE GENOMIC DNA]</scope>
    <source>
        <strain evidence="3">JN-39</strain>
    </source>
</reference>
<keyword evidence="3" id="KW-1185">Reference proteome</keyword>
<gene>
    <name evidence="2" type="ORF">EQM06_03225</name>
</gene>
<feature type="compositionally biased region" description="Basic and acidic residues" evidence="1">
    <location>
        <begin position="238"/>
        <end position="253"/>
    </location>
</feature>